<dbReference type="InterPro" id="IPR006626">
    <property type="entry name" value="PbH1"/>
</dbReference>
<evidence type="ECO:0000313" key="2">
    <source>
        <dbReference type="EMBL" id="ADQ17819.1"/>
    </source>
</evidence>
<dbReference type="InterPro" id="IPR039448">
    <property type="entry name" value="Beta_helix"/>
</dbReference>
<dbReference type="NCBIfam" id="TIGR03804">
    <property type="entry name" value="para_beta_helix"/>
    <property type="match status" value="1"/>
</dbReference>
<evidence type="ECO:0000313" key="3">
    <source>
        <dbReference type="Proteomes" id="UP000007435"/>
    </source>
</evidence>
<dbReference type="SUPFAM" id="SSF51126">
    <property type="entry name" value="Pectin lyase-like"/>
    <property type="match status" value="1"/>
</dbReference>
<dbReference type="PROSITE" id="PS51257">
    <property type="entry name" value="PROKAR_LIPOPROTEIN"/>
    <property type="match status" value="1"/>
</dbReference>
<dbReference type="NCBIfam" id="TIGR03805">
    <property type="entry name" value="beta_helix_1"/>
    <property type="match status" value="1"/>
</dbReference>
<evidence type="ECO:0000259" key="1">
    <source>
        <dbReference type="Pfam" id="PF13229"/>
    </source>
</evidence>
<dbReference type="STRING" id="649349.Lbys_2123"/>
<dbReference type="eggNOG" id="COG5434">
    <property type="taxonomic scope" value="Bacteria"/>
</dbReference>
<dbReference type="Pfam" id="PF13229">
    <property type="entry name" value="Beta_helix"/>
    <property type="match status" value="1"/>
</dbReference>
<organism evidence="2 3">
    <name type="scientific">Leadbetterella byssophila (strain DSM 17132 / JCM 16389 / KACC 11308 / NBRC 106382 / 4M15)</name>
    <dbReference type="NCBI Taxonomy" id="649349"/>
    <lineage>
        <taxon>Bacteria</taxon>
        <taxon>Pseudomonadati</taxon>
        <taxon>Bacteroidota</taxon>
        <taxon>Cytophagia</taxon>
        <taxon>Cytophagales</taxon>
        <taxon>Leadbetterellaceae</taxon>
        <taxon>Leadbetterella</taxon>
    </lineage>
</organism>
<accession>E4RTU5</accession>
<reference evidence="2 3" key="2">
    <citation type="journal article" date="2011" name="Stand. Genomic Sci.">
        <title>Complete genome sequence of Leadbetterella byssophila type strain (4M15).</title>
        <authorList>
            <person name="Abt B."/>
            <person name="Teshima H."/>
            <person name="Lucas S."/>
            <person name="Lapidus A."/>
            <person name="Del Rio T.G."/>
            <person name="Nolan M."/>
            <person name="Tice H."/>
            <person name="Cheng J.F."/>
            <person name="Pitluck S."/>
            <person name="Liolios K."/>
            <person name="Pagani I."/>
            <person name="Ivanova N."/>
            <person name="Mavromatis K."/>
            <person name="Pati A."/>
            <person name="Tapia R."/>
            <person name="Han C."/>
            <person name="Goodwin L."/>
            <person name="Chen A."/>
            <person name="Palaniappan K."/>
            <person name="Land M."/>
            <person name="Hauser L."/>
            <person name="Chang Y.J."/>
            <person name="Jeffries C.D."/>
            <person name="Rohde M."/>
            <person name="Goker M."/>
            <person name="Tindall B.J."/>
            <person name="Detter J.C."/>
            <person name="Woyke T."/>
            <person name="Bristow J."/>
            <person name="Eisen J.A."/>
            <person name="Markowitz V."/>
            <person name="Hugenholtz P."/>
            <person name="Klenk H.P."/>
            <person name="Kyrpides N.C."/>
        </authorList>
    </citation>
    <scope>NUCLEOTIDE SEQUENCE [LARGE SCALE GENOMIC DNA]</scope>
    <source>
        <strain evidence="3">DSM 17132 / JCM 16389 / KACC 11308 / NBRC 106382 / 4M15</strain>
    </source>
</reference>
<feature type="domain" description="Right handed beta helix" evidence="1">
    <location>
        <begin position="130"/>
        <end position="290"/>
    </location>
</feature>
<sequence length="414" mass="45903">MRILVLCLLTLFTACKKKPTVLDVSQLPVASEEQIEKLMEQFIDAKDGSTITIPEGFFELPGQLILDKVNNVTVKGAGMFQTVLSFKTMKTGGEGMKISGNHIILEDFTVTDAPGDNLKTQNCEGITFRRVNATWTHGKKSENGTYGIYPVQCKNVLVEYCEVSHSRDAGIYVGQSENIIVRNNYVHQNVAGIEIENSDNAEVYDNHAENNTGGILIFNLPGLPKAFGSKTRVFNNLIKDNNHENFAIFQDGNPVSMIPPGSGVIVLAGDQVEIFNNKIIDHKTLGIAIASYHITDLPIPTHPGWTPFTSSISIHDNTYERPVALPDLSKDWGKLIAAKCLKAPDILYDGILDESKGKDHSTNPMQIFIDEKVEDLRFFRMVIPEDGNVMGIKMDKNVDLFKGKKEMKTDASWL</sequence>
<dbReference type="AlphaFoldDB" id="E4RTU5"/>
<keyword evidence="3" id="KW-1185">Reference proteome</keyword>
<dbReference type="OrthoDB" id="338827at2"/>
<dbReference type="InterPro" id="IPR022441">
    <property type="entry name" value="Para_beta_helix_rpt-2"/>
</dbReference>
<dbReference type="SMART" id="SM00710">
    <property type="entry name" value="PbH1"/>
    <property type="match status" value="7"/>
</dbReference>
<dbReference type="HOGENOM" id="CLU_040523_0_0_10"/>
<dbReference type="EMBL" id="CP002305">
    <property type="protein sequence ID" value="ADQ17819.1"/>
    <property type="molecule type" value="Genomic_DNA"/>
</dbReference>
<reference key="1">
    <citation type="submission" date="2010-11" db="EMBL/GenBank/DDBJ databases">
        <title>The complete genome of Leadbetterella byssophila DSM 17132.</title>
        <authorList>
            <consortium name="US DOE Joint Genome Institute (JGI-PGF)"/>
            <person name="Lucas S."/>
            <person name="Copeland A."/>
            <person name="Lapidus A."/>
            <person name="Glavina del Rio T."/>
            <person name="Dalin E."/>
            <person name="Tice H."/>
            <person name="Bruce D."/>
            <person name="Goodwin L."/>
            <person name="Pitluck S."/>
            <person name="Kyrpides N."/>
            <person name="Mavromatis K."/>
            <person name="Ivanova N."/>
            <person name="Teshima H."/>
            <person name="Brettin T."/>
            <person name="Detter J.C."/>
            <person name="Han C."/>
            <person name="Tapia R."/>
            <person name="Land M."/>
            <person name="Hauser L."/>
            <person name="Markowitz V."/>
            <person name="Cheng J.-F."/>
            <person name="Hugenholtz P."/>
            <person name="Woyke T."/>
            <person name="Wu D."/>
            <person name="Tindall B."/>
            <person name="Pomrenke H.G."/>
            <person name="Brambilla E."/>
            <person name="Klenk H.-P."/>
            <person name="Eisen J.A."/>
        </authorList>
    </citation>
    <scope>NUCLEOTIDE SEQUENCE [LARGE SCALE GENOMIC DNA]</scope>
    <source>
        <strain>DSM 17132</strain>
    </source>
</reference>
<dbReference type="InterPro" id="IPR011050">
    <property type="entry name" value="Pectin_lyase_fold/virulence"/>
</dbReference>
<dbReference type="Proteomes" id="UP000007435">
    <property type="component" value="Chromosome"/>
</dbReference>
<protein>
    <submittedName>
        <fullName evidence="2">Parallel beta-helix repeat protein</fullName>
    </submittedName>
</protein>
<proteinExistence type="predicted"/>
<name>E4RTU5_LEAB4</name>
<dbReference type="KEGG" id="lby:Lbys_2123"/>
<dbReference type="Gene3D" id="2.160.20.10">
    <property type="entry name" value="Single-stranded right-handed beta-helix, Pectin lyase-like"/>
    <property type="match status" value="1"/>
</dbReference>
<dbReference type="InterPro" id="IPR012334">
    <property type="entry name" value="Pectin_lyas_fold"/>
</dbReference>
<gene>
    <name evidence="2" type="ordered locus">Lbys_2123</name>
</gene>
<dbReference type="InterPro" id="IPR022442">
    <property type="entry name" value="SO_2930-like_dom"/>
</dbReference>